<dbReference type="Gene3D" id="3.10.290.10">
    <property type="entry name" value="RNA-binding S4 domain"/>
    <property type="match status" value="1"/>
</dbReference>
<name>A0AAW6QXP9_9GAMM</name>
<keyword evidence="1" id="KW-0694">RNA-binding</keyword>
<dbReference type="GO" id="GO:0003723">
    <property type="term" value="F:RNA binding"/>
    <property type="evidence" value="ECO:0007669"/>
    <property type="project" value="UniProtKB-KW"/>
</dbReference>
<reference evidence="2" key="1">
    <citation type="journal article" date="2019" name="Int J Environ Res Public Health">
        <title>Characterization of Chromosome-Mediated BlaOXA-894 in Shewanella xiamenensis Isolated from Pig Wastewater.</title>
        <authorList>
            <person name="Zou H."/>
            <person name="Zhou Z."/>
            <person name="Xia H."/>
            <person name="Zhao Q."/>
            <person name="Li X."/>
        </authorList>
    </citation>
    <scope>NUCLEOTIDE SEQUENCE</scope>
    <source>
        <strain evidence="2">2015oxa</strain>
    </source>
</reference>
<proteinExistence type="predicted"/>
<dbReference type="EMBL" id="SUNE01000005">
    <property type="protein sequence ID" value="MDG5900117.1"/>
    <property type="molecule type" value="Genomic_DNA"/>
</dbReference>
<dbReference type="PROSITE" id="PS50889">
    <property type="entry name" value="S4"/>
    <property type="match status" value="1"/>
</dbReference>
<accession>A0AAW6QXP9</accession>
<dbReference type="AlphaFoldDB" id="A0AAW6QXP9"/>
<protein>
    <submittedName>
        <fullName evidence="2">RNA-binding S4 domain-containing protein</fullName>
    </submittedName>
</protein>
<evidence type="ECO:0000313" key="2">
    <source>
        <dbReference type="EMBL" id="MDG5900117.1"/>
    </source>
</evidence>
<evidence type="ECO:0000256" key="1">
    <source>
        <dbReference type="PROSITE-ProRule" id="PRU00182"/>
    </source>
</evidence>
<gene>
    <name evidence="2" type="ORF">E2650_09490</name>
</gene>
<reference evidence="2" key="2">
    <citation type="submission" date="2019-04" db="EMBL/GenBank/DDBJ databases">
        <authorList>
            <person name="Zou H."/>
        </authorList>
    </citation>
    <scope>NUCLEOTIDE SEQUENCE</scope>
    <source>
        <strain evidence="2">2015oxa</strain>
    </source>
</reference>
<organism evidence="2">
    <name type="scientific">Shewanella xiamenensis</name>
    <dbReference type="NCBI Taxonomy" id="332186"/>
    <lineage>
        <taxon>Bacteria</taxon>
        <taxon>Pseudomonadati</taxon>
        <taxon>Pseudomonadota</taxon>
        <taxon>Gammaproteobacteria</taxon>
        <taxon>Alteromonadales</taxon>
        <taxon>Shewanellaceae</taxon>
        <taxon>Shewanella</taxon>
    </lineage>
</organism>
<dbReference type="Pfam" id="PF13275">
    <property type="entry name" value="S4_2"/>
    <property type="match status" value="1"/>
</dbReference>
<sequence length="82" mass="8960">MTQINQLVLHPGEDFIELYKVLKVQGMSNAGGEAKHVIDEGLVTVNGEVETRKRKKVVAGDIVSFNGESVQIIALNKPETVE</sequence>
<dbReference type="Proteomes" id="UP001152518">
    <property type="component" value="Unassembled WGS sequence"/>
</dbReference>
<dbReference type="RefSeq" id="WP_279255084.1">
    <property type="nucleotide sequence ID" value="NZ_SUNE01000005.1"/>
</dbReference>
<comment type="caution">
    <text evidence="2">The sequence shown here is derived from an EMBL/GenBank/DDBJ whole genome shotgun (WGS) entry which is preliminary data.</text>
</comment>
<dbReference type="InterPro" id="IPR036986">
    <property type="entry name" value="S4_RNA-bd_sf"/>
</dbReference>
<dbReference type="CDD" id="cd00165">
    <property type="entry name" value="S4"/>
    <property type="match status" value="1"/>
</dbReference>
<dbReference type="SUPFAM" id="SSF55174">
    <property type="entry name" value="Alpha-L RNA-binding motif"/>
    <property type="match status" value="1"/>
</dbReference>